<sequence length="172" mass="17102">MKPITLTRGTLAAVVTGLAATVGAAGPAAAAGTVPVPVPLGGVSQALDMEVPRLRAEVPLVKPGAPEGPRYVTGRLLPDRTLPQLPVSGGLPGLEGRAPLPRLLGDDFDHLDVDAPAGDVRALAPGLALDAPLTAPDADHFGLPSTKLPQAGVLAPVLRTVAGGNLATGPGR</sequence>
<evidence type="ECO:0000313" key="3">
    <source>
        <dbReference type="Proteomes" id="UP000646738"/>
    </source>
</evidence>
<feature type="signal peptide" evidence="1">
    <location>
        <begin position="1"/>
        <end position="24"/>
    </location>
</feature>
<keyword evidence="1" id="KW-0732">Signal</keyword>
<dbReference type="RefSeq" id="WP_189995532.1">
    <property type="nucleotide sequence ID" value="NZ_BNCB01000008.1"/>
</dbReference>
<reference evidence="3" key="1">
    <citation type="submission" date="2023-07" db="EMBL/GenBank/DDBJ databases">
        <title>Whole genome shotgun sequence of Streptomyces achromogenes subsp. rubradiris NBRC 14000.</title>
        <authorList>
            <person name="Komaki H."/>
            <person name="Tamura T."/>
        </authorList>
    </citation>
    <scope>NUCLEOTIDE SEQUENCE [LARGE SCALE GENOMIC DNA]</scope>
    <source>
        <strain evidence="3">NBRC 14000</strain>
    </source>
</reference>
<evidence type="ECO:0008006" key="4">
    <source>
        <dbReference type="Google" id="ProtNLM"/>
    </source>
</evidence>
<name>A0ABQ3RP87_STRRR</name>
<evidence type="ECO:0000313" key="2">
    <source>
        <dbReference type="EMBL" id="GHI57654.1"/>
    </source>
</evidence>
<evidence type="ECO:0000256" key="1">
    <source>
        <dbReference type="SAM" id="SignalP"/>
    </source>
</evidence>
<accession>A0ABQ3RP87</accession>
<comment type="caution">
    <text evidence="2">The sequence shown here is derived from an EMBL/GenBank/DDBJ whole genome shotgun (WGS) entry which is preliminary data.</text>
</comment>
<keyword evidence="3" id="KW-1185">Reference proteome</keyword>
<proteinExistence type="predicted"/>
<organism evidence="2 3">
    <name type="scientific">Streptomyces rubradiris</name>
    <name type="common">Streptomyces achromogenes subsp. rubradiris</name>
    <dbReference type="NCBI Taxonomy" id="285531"/>
    <lineage>
        <taxon>Bacteria</taxon>
        <taxon>Bacillati</taxon>
        <taxon>Actinomycetota</taxon>
        <taxon>Actinomycetes</taxon>
        <taxon>Kitasatosporales</taxon>
        <taxon>Streptomycetaceae</taxon>
        <taxon>Streptomyces</taxon>
    </lineage>
</organism>
<gene>
    <name evidence="2" type="ORF">Srubr_75000</name>
</gene>
<dbReference type="EMBL" id="BNEA01000015">
    <property type="protein sequence ID" value="GHI57654.1"/>
    <property type="molecule type" value="Genomic_DNA"/>
</dbReference>
<protein>
    <recommendedName>
        <fullName evidence="4">Secreted protein</fullName>
    </recommendedName>
</protein>
<dbReference type="Proteomes" id="UP000646738">
    <property type="component" value="Unassembled WGS sequence"/>
</dbReference>
<feature type="chain" id="PRO_5045944823" description="Secreted protein" evidence="1">
    <location>
        <begin position="25"/>
        <end position="172"/>
    </location>
</feature>